<dbReference type="EMBL" id="JACHMJ010000001">
    <property type="protein sequence ID" value="MBB5844444.1"/>
    <property type="molecule type" value="Genomic_DNA"/>
</dbReference>
<gene>
    <name evidence="1" type="ORF">HD599_002767</name>
</gene>
<accession>A0A841AQ86</accession>
<keyword evidence="2" id="KW-1185">Reference proteome</keyword>
<name>A0A841AQ86_9MICO</name>
<sequence length="114" mass="13052">MSGTETRMRLALVRAGYRVETQVYVEGVGQVDILIDGWYILELDSKEFHDGTPQQTTDRRRDGNSVIAGYGHDRFMWSQVRYDMDWCLAVVAARISDGRPDRAPIDRISTRRTG</sequence>
<organism evidence="1 2">
    <name type="scientific">Conyzicola lurida</name>
    <dbReference type="NCBI Taxonomy" id="1172621"/>
    <lineage>
        <taxon>Bacteria</taxon>
        <taxon>Bacillati</taxon>
        <taxon>Actinomycetota</taxon>
        <taxon>Actinomycetes</taxon>
        <taxon>Micrococcales</taxon>
        <taxon>Microbacteriaceae</taxon>
        <taxon>Conyzicola</taxon>
    </lineage>
</organism>
<evidence type="ECO:0000313" key="1">
    <source>
        <dbReference type="EMBL" id="MBB5844444.1"/>
    </source>
</evidence>
<proteinExistence type="predicted"/>
<dbReference type="RefSeq" id="WP_184238573.1">
    <property type="nucleotide sequence ID" value="NZ_JACHMJ010000001.1"/>
</dbReference>
<evidence type="ECO:0008006" key="3">
    <source>
        <dbReference type="Google" id="ProtNLM"/>
    </source>
</evidence>
<evidence type="ECO:0000313" key="2">
    <source>
        <dbReference type="Proteomes" id="UP000536685"/>
    </source>
</evidence>
<reference evidence="1 2" key="1">
    <citation type="submission" date="2020-08" db="EMBL/GenBank/DDBJ databases">
        <title>Sequencing the genomes of 1000 actinobacteria strains.</title>
        <authorList>
            <person name="Klenk H.-P."/>
        </authorList>
    </citation>
    <scope>NUCLEOTIDE SEQUENCE [LARGE SCALE GENOMIC DNA]</scope>
    <source>
        <strain evidence="1 2">DSM 105784</strain>
    </source>
</reference>
<protein>
    <recommendedName>
        <fullName evidence="3">Very-short-patch-repair endonuclease</fullName>
    </recommendedName>
</protein>
<dbReference type="AlphaFoldDB" id="A0A841AQ86"/>
<comment type="caution">
    <text evidence="1">The sequence shown here is derived from an EMBL/GenBank/DDBJ whole genome shotgun (WGS) entry which is preliminary data.</text>
</comment>
<dbReference type="Proteomes" id="UP000536685">
    <property type="component" value="Unassembled WGS sequence"/>
</dbReference>